<proteinExistence type="inferred from homology"/>
<evidence type="ECO:0000313" key="4">
    <source>
        <dbReference type="EMBL" id="CAK9276887.1"/>
    </source>
</evidence>
<dbReference type="Pfam" id="PF03321">
    <property type="entry name" value="GH3"/>
    <property type="match status" value="1"/>
</dbReference>
<dbReference type="EMBL" id="OZ020103">
    <property type="protein sequence ID" value="CAK9276887.1"/>
    <property type="molecule type" value="Genomic_DNA"/>
</dbReference>
<evidence type="ECO:0000259" key="2">
    <source>
        <dbReference type="Pfam" id="PF23571"/>
    </source>
</evidence>
<dbReference type="InterPro" id="IPR055377">
    <property type="entry name" value="GH3_M"/>
</dbReference>
<dbReference type="Pfam" id="PF23572">
    <property type="entry name" value="GH3_C"/>
    <property type="match status" value="1"/>
</dbReference>
<evidence type="ECO:0000313" key="5">
    <source>
        <dbReference type="Proteomes" id="UP001497444"/>
    </source>
</evidence>
<reference evidence="4" key="1">
    <citation type="submission" date="2024-02" db="EMBL/GenBank/DDBJ databases">
        <authorList>
            <consortium name="ELIXIR-Norway"/>
            <consortium name="Elixir Norway"/>
        </authorList>
    </citation>
    <scope>NUCLEOTIDE SEQUENCE</scope>
</reference>
<keyword evidence="5" id="KW-1185">Reference proteome</keyword>
<dbReference type="InterPro" id="IPR004993">
    <property type="entry name" value="GH3"/>
</dbReference>
<dbReference type="InterPro" id="IPR055378">
    <property type="entry name" value="GH3_C"/>
</dbReference>
<dbReference type="Pfam" id="PF23571">
    <property type="entry name" value="GH3_M"/>
    <property type="match status" value="1"/>
</dbReference>
<evidence type="ECO:0000256" key="1">
    <source>
        <dbReference type="ARBA" id="ARBA00008068"/>
    </source>
</evidence>
<name>A0ABP0XE15_9BRYO</name>
<dbReference type="Proteomes" id="UP001497444">
    <property type="component" value="Chromosome 8"/>
</dbReference>
<dbReference type="PANTHER" id="PTHR31901">
    <property type="entry name" value="GH3 DOMAIN-CONTAINING PROTEIN"/>
    <property type="match status" value="1"/>
</dbReference>
<accession>A0ABP0XE15</accession>
<organism evidence="4 5">
    <name type="scientific">Sphagnum jensenii</name>
    <dbReference type="NCBI Taxonomy" id="128206"/>
    <lineage>
        <taxon>Eukaryota</taxon>
        <taxon>Viridiplantae</taxon>
        <taxon>Streptophyta</taxon>
        <taxon>Embryophyta</taxon>
        <taxon>Bryophyta</taxon>
        <taxon>Sphagnophytina</taxon>
        <taxon>Sphagnopsida</taxon>
        <taxon>Sphagnales</taxon>
        <taxon>Sphagnaceae</taxon>
        <taxon>Sphagnum</taxon>
    </lineage>
</organism>
<protein>
    <submittedName>
        <fullName evidence="4">Uncharacterized protein</fullName>
    </submittedName>
</protein>
<sequence>MPSRRLGFIYDSTSADSGFDPDEFLDSVAEDLEVIQRLKLEEILTRNANVEYLQRHGLNGRTDVASFKQCLPVVTYSDLEPDILRLVNGDSTPIFNADPISAFFFSTGTTSGKAKFIPATMRAFENVPCLQRLVKAMFRTQIQGGLDANGKILNLGFAGPLRETPSGIKAGALSSITLHSAMFRQRPFDPSSINSSPDEVIFCSDYNQAMYCHLLCALAQAPEITRLQALFAVTVVGTIRLLQRCWPELCNDIRNGTLNQKVSDPATRKAVEQILMKGDPELASTIEFQCSTHDWGHIIPRIWPNMLSISCVLSGSMQQYVPTLKHFAGHIPLISPVYAASECPIMGLNVQFNHPPDAISYMIWPESAYFEFIPVSGTPQAYDLSNSTEDQPLQLVDAADVELGKEYEIVVTNVSGLYRYCVGDVLRVKGFRKKTPIFEFVQRKNVVLSIFTEKVDEEELQGVVNKASQHLVETSMELSDFSSTADIVSSPGRYILFWEIISTSSGTLDAEVLQKCANTLDISFNHWYKKWRAAGQIGALELRILKEGSFDQLMALAVLSRGISPGQFKTPRCINAPSDLEVLNSLVVATFQSHEKFSVASFDYGL</sequence>
<evidence type="ECO:0000259" key="3">
    <source>
        <dbReference type="Pfam" id="PF23572"/>
    </source>
</evidence>
<feature type="domain" description="GH3 middle" evidence="2">
    <location>
        <begin position="361"/>
        <end position="443"/>
    </location>
</feature>
<gene>
    <name evidence="4" type="ORF">CSSPJE1EN1_LOCUS22365</name>
</gene>
<comment type="similarity">
    <text evidence="1">Belongs to the IAA-amido conjugating enzyme family.</text>
</comment>
<dbReference type="PANTHER" id="PTHR31901:SF48">
    <property type="entry name" value="INDOLE-3-ACETIC ACID-AMIDO SYNTHETASE GH3.10"/>
    <property type="match status" value="1"/>
</dbReference>
<feature type="domain" description="GH3 C-terminal" evidence="3">
    <location>
        <begin position="458"/>
        <end position="577"/>
    </location>
</feature>